<feature type="transmembrane region" description="Helical" evidence="1">
    <location>
        <begin position="30"/>
        <end position="47"/>
    </location>
</feature>
<dbReference type="Proteomes" id="UP001597307">
    <property type="component" value="Unassembled WGS sequence"/>
</dbReference>
<gene>
    <name evidence="2" type="ORF">ACFSFX_10060</name>
</gene>
<dbReference type="RefSeq" id="WP_343878415.1">
    <property type="nucleotide sequence ID" value="NZ_BAAAIJ010000019.1"/>
</dbReference>
<keyword evidence="3" id="KW-1185">Reference proteome</keyword>
<evidence type="ECO:0000256" key="1">
    <source>
        <dbReference type="SAM" id="Phobius"/>
    </source>
</evidence>
<evidence type="ECO:0000313" key="2">
    <source>
        <dbReference type="EMBL" id="MFD1846942.1"/>
    </source>
</evidence>
<evidence type="ECO:0000313" key="3">
    <source>
        <dbReference type="Proteomes" id="UP001597307"/>
    </source>
</evidence>
<comment type="caution">
    <text evidence="2">The sequence shown here is derived from an EMBL/GenBank/DDBJ whole genome shotgun (WGS) entry which is preliminary data.</text>
</comment>
<feature type="transmembrane region" description="Helical" evidence="1">
    <location>
        <begin position="7"/>
        <end position="24"/>
    </location>
</feature>
<keyword evidence="1" id="KW-1133">Transmembrane helix</keyword>
<organism evidence="2 3">
    <name type="scientific">Arthrobacter flavus</name>
    <dbReference type="NCBI Taxonomy" id="95172"/>
    <lineage>
        <taxon>Bacteria</taxon>
        <taxon>Bacillati</taxon>
        <taxon>Actinomycetota</taxon>
        <taxon>Actinomycetes</taxon>
        <taxon>Micrococcales</taxon>
        <taxon>Micrococcaceae</taxon>
        <taxon>Arthrobacter</taxon>
    </lineage>
</organism>
<proteinExistence type="predicted"/>
<sequence>MSAGRWALFVLAGILLIISIIGTLQGAEYLWSTGVAMVITMGSVLWVRHKDLKKKALAASQVAASSSSASSDPAPPR</sequence>
<keyword evidence="1" id="KW-0812">Transmembrane</keyword>
<accession>A0ABW4Q8D3</accession>
<reference evidence="3" key="1">
    <citation type="journal article" date="2019" name="Int. J. Syst. Evol. Microbiol.">
        <title>The Global Catalogue of Microorganisms (GCM) 10K type strain sequencing project: providing services to taxonomists for standard genome sequencing and annotation.</title>
        <authorList>
            <consortium name="The Broad Institute Genomics Platform"/>
            <consortium name="The Broad Institute Genome Sequencing Center for Infectious Disease"/>
            <person name="Wu L."/>
            <person name="Ma J."/>
        </authorList>
    </citation>
    <scope>NUCLEOTIDE SEQUENCE [LARGE SCALE GENOMIC DNA]</scope>
    <source>
        <strain evidence="3">JCM 11496</strain>
    </source>
</reference>
<dbReference type="EMBL" id="JBHUGA010000032">
    <property type="protein sequence ID" value="MFD1846942.1"/>
    <property type="molecule type" value="Genomic_DNA"/>
</dbReference>
<name>A0ABW4Q8D3_9MICC</name>
<protein>
    <submittedName>
        <fullName evidence="2">Uncharacterized protein</fullName>
    </submittedName>
</protein>
<keyword evidence="1" id="KW-0472">Membrane</keyword>